<evidence type="ECO:0000256" key="1">
    <source>
        <dbReference type="ARBA" id="ARBA00009232"/>
    </source>
</evidence>
<dbReference type="InterPro" id="IPR003180">
    <property type="entry name" value="MPG"/>
</dbReference>
<dbReference type="AlphaFoldDB" id="A0A6J6T7L2"/>
<dbReference type="CDD" id="cd00540">
    <property type="entry name" value="AAG"/>
    <property type="match status" value="1"/>
</dbReference>
<name>A0A6J6T7L2_9ZZZZ</name>
<evidence type="ECO:0000256" key="2">
    <source>
        <dbReference type="ARBA" id="ARBA00022763"/>
    </source>
</evidence>
<evidence type="ECO:0000256" key="3">
    <source>
        <dbReference type="ARBA" id="ARBA00022801"/>
    </source>
</evidence>
<dbReference type="PANTHER" id="PTHR10429:SF0">
    <property type="entry name" value="DNA-3-METHYLADENINE GLYCOSYLASE"/>
    <property type="match status" value="1"/>
</dbReference>
<dbReference type="InterPro" id="IPR011034">
    <property type="entry name" value="Formyl_transferase-like_C_sf"/>
</dbReference>
<dbReference type="EMBL" id="CAEZYZ010000044">
    <property type="protein sequence ID" value="CAB4742299.1"/>
    <property type="molecule type" value="Genomic_DNA"/>
</dbReference>
<reference evidence="5" key="1">
    <citation type="submission" date="2020-05" db="EMBL/GenBank/DDBJ databases">
        <authorList>
            <person name="Chiriac C."/>
            <person name="Salcher M."/>
            <person name="Ghai R."/>
            <person name="Kavagutti S V."/>
        </authorList>
    </citation>
    <scope>NUCLEOTIDE SEQUENCE</scope>
</reference>
<dbReference type="Gene3D" id="3.10.300.10">
    <property type="entry name" value="Methylpurine-DNA glycosylase (MPG)"/>
    <property type="match status" value="1"/>
</dbReference>
<keyword evidence="3" id="KW-0378">Hydrolase</keyword>
<dbReference type="NCBIfam" id="TIGR00567">
    <property type="entry name" value="3mg"/>
    <property type="match status" value="1"/>
</dbReference>
<comment type="similarity">
    <text evidence="1">Belongs to the DNA glycosylase MPG family.</text>
</comment>
<proteinExistence type="inferred from homology"/>
<keyword evidence="4" id="KW-0234">DNA repair</keyword>
<dbReference type="SUPFAM" id="SSF50486">
    <property type="entry name" value="FMT C-terminal domain-like"/>
    <property type="match status" value="1"/>
</dbReference>
<dbReference type="GO" id="GO:0003677">
    <property type="term" value="F:DNA binding"/>
    <property type="evidence" value="ECO:0007669"/>
    <property type="project" value="InterPro"/>
</dbReference>
<evidence type="ECO:0000256" key="4">
    <source>
        <dbReference type="ARBA" id="ARBA00023204"/>
    </source>
</evidence>
<protein>
    <submittedName>
        <fullName evidence="5">Unannotated protein</fullName>
    </submittedName>
</protein>
<dbReference type="HAMAP" id="MF_00527">
    <property type="entry name" value="3MGH"/>
    <property type="match status" value="1"/>
</dbReference>
<sequence>MLTSRIGGSEVTIRVTEVEAYGGVGEDPGSHAFRRLTARNASMFGPPGHAYSYFTYGMHWMMNIVTQPEGIAGAVLIRAGEVVDGVDTVRERRPTCDRDRDLCRGPARLATALAIDGSCDGLDLLDPVSSVSVALAPEAATQVLTSRRTGVAGEGAGTMWRFILPGEPTVSPYRAAVIRRRMPTVES</sequence>
<gene>
    <name evidence="5" type="ORF">UFOPK2810_00392</name>
</gene>
<dbReference type="GO" id="GO:0006284">
    <property type="term" value="P:base-excision repair"/>
    <property type="evidence" value="ECO:0007669"/>
    <property type="project" value="InterPro"/>
</dbReference>
<dbReference type="PANTHER" id="PTHR10429">
    <property type="entry name" value="DNA-3-METHYLADENINE GLYCOSYLASE"/>
    <property type="match status" value="1"/>
</dbReference>
<accession>A0A6J6T7L2</accession>
<organism evidence="5">
    <name type="scientific">freshwater metagenome</name>
    <dbReference type="NCBI Taxonomy" id="449393"/>
    <lineage>
        <taxon>unclassified sequences</taxon>
        <taxon>metagenomes</taxon>
        <taxon>ecological metagenomes</taxon>
    </lineage>
</organism>
<dbReference type="Pfam" id="PF02245">
    <property type="entry name" value="Pur_DNA_glyco"/>
    <property type="match status" value="1"/>
</dbReference>
<evidence type="ECO:0000313" key="5">
    <source>
        <dbReference type="EMBL" id="CAB4742299.1"/>
    </source>
</evidence>
<dbReference type="GO" id="GO:0003905">
    <property type="term" value="F:alkylbase DNA N-glycosylase activity"/>
    <property type="evidence" value="ECO:0007669"/>
    <property type="project" value="InterPro"/>
</dbReference>
<dbReference type="NCBIfam" id="NF002003">
    <property type="entry name" value="PRK00802.1-3"/>
    <property type="match status" value="1"/>
</dbReference>
<keyword evidence="2" id="KW-0227">DNA damage</keyword>
<dbReference type="InterPro" id="IPR036995">
    <property type="entry name" value="MPG_sf"/>
</dbReference>